<keyword evidence="1" id="KW-0378">Hydrolase</keyword>
<comment type="caution">
    <text evidence="1">The sequence shown here is derived from an EMBL/GenBank/DDBJ whole genome shotgun (WGS) entry which is preliminary data.</text>
</comment>
<protein>
    <submittedName>
        <fullName evidence="1">HAD superfamily hydrolase</fullName>
    </submittedName>
</protein>
<dbReference type="STRING" id="1423777.FD46_GL001945"/>
<organism evidence="1 2">
    <name type="scientific">Liquorilactobacillus oeni DSM 19972</name>
    <dbReference type="NCBI Taxonomy" id="1423777"/>
    <lineage>
        <taxon>Bacteria</taxon>
        <taxon>Bacillati</taxon>
        <taxon>Bacillota</taxon>
        <taxon>Bacilli</taxon>
        <taxon>Lactobacillales</taxon>
        <taxon>Lactobacillaceae</taxon>
        <taxon>Liquorilactobacillus</taxon>
    </lineage>
</organism>
<dbReference type="GO" id="GO:0016791">
    <property type="term" value="F:phosphatase activity"/>
    <property type="evidence" value="ECO:0007669"/>
    <property type="project" value="TreeGrafter"/>
</dbReference>
<dbReference type="NCBIfam" id="TIGR00099">
    <property type="entry name" value="Cof-subfamily"/>
    <property type="match status" value="1"/>
</dbReference>
<dbReference type="PANTHER" id="PTHR10000">
    <property type="entry name" value="PHOSPHOSERINE PHOSPHATASE"/>
    <property type="match status" value="1"/>
</dbReference>
<dbReference type="CDD" id="cd07516">
    <property type="entry name" value="HAD_Pase"/>
    <property type="match status" value="1"/>
</dbReference>
<dbReference type="PROSITE" id="PS01229">
    <property type="entry name" value="COF_2"/>
    <property type="match status" value="1"/>
</dbReference>
<reference evidence="1 2" key="1">
    <citation type="journal article" date="2015" name="Genome Announc.">
        <title>Expanding the biotechnology potential of lactobacilli through comparative genomics of 213 strains and associated genera.</title>
        <authorList>
            <person name="Sun Z."/>
            <person name="Harris H.M."/>
            <person name="McCann A."/>
            <person name="Guo C."/>
            <person name="Argimon S."/>
            <person name="Zhang W."/>
            <person name="Yang X."/>
            <person name="Jeffery I.B."/>
            <person name="Cooney J.C."/>
            <person name="Kagawa T.F."/>
            <person name="Liu W."/>
            <person name="Song Y."/>
            <person name="Salvetti E."/>
            <person name="Wrobel A."/>
            <person name="Rasinkangas P."/>
            <person name="Parkhill J."/>
            <person name="Rea M.C."/>
            <person name="O'Sullivan O."/>
            <person name="Ritari J."/>
            <person name="Douillard F.P."/>
            <person name="Paul Ross R."/>
            <person name="Yang R."/>
            <person name="Briner A.E."/>
            <person name="Felis G.E."/>
            <person name="de Vos W.M."/>
            <person name="Barrangou R."/>
            <person name="Klaenhammer T.R."/>
            <person name="Caufield P.W."/>
            <person name="Cui Y."/>
            <person name="Zhang H."/>
            <person name="O'Toole P.W."/>
        </authorList>
    </citation>
    <scope>NUCLEOTIDE SEQUENCE [LARGE SCALE GENOMIC DNA]</scope>
    <source>
        <strain evidence="1 2">DSM 19972</strain>
    </source>
</reference>
<name>A0A0R1MLC9_9LACO</name>
<dbReference type="Gene3D" id="3.40.50.1000">
    <property type="entry name" value="HAD superfamily/HAD-like"/>
    <property type="match status" value="1"/>
</dbReference>
<dbReference type="Gene3D" id="3.30.1240.10">
    <property type="match status" value="1"/>
</dbReference>
<accession>A0A0R1MLC9</accession>
<dbReference type="PATRIC" id="fig|1423777.3.peg.2002"/>
<keyword evidence="2" id="KW-1185">Reference proteome</keyword>
<dbReference type="Proteomes" id="UP000051686">
    <property type="component" value="Unassembled WGS sequence"/>
</dbReference>
<dbReference type="EMBL" id="AZEH01000039">
    <property type="protein sequence ID" value="KRL04808.1"/>
    <property type="molecule type" value="Genomic_DNA"/>
</dbReference>
<dbReference type="SUPFAM" id="SSF56784">
    <property type="entry name" value="HAD-like"/>
    <property type="match status" value="1"/>
</dbReference>
<dbReference type="InterPro" id="IPR006379">
    <property type="entry name" value="HAD-SF_hydro_IIB"/>
</dbReference>
<evidence type="ECO:0000313" key="2">
    <source>
        <dbReference type="Proteomes" id="UP000051686"/>
    </source>
</evidence>
<dbReference type="InterPro" id="IPR023214">
    <property type="entry name" value="HAD_sf"/>
</dbReference>
<dbReference type="GO" id="GO:0000287">
    <property type="term" value="F:magnesium ion binding"/>
    <property type="evidence" value="ECO:0007669"/>
    <property type="project" value="TreeGrafter"/>
</dbReference>
<dbReference type="NCBIfam" id="TIGR01484">
    <property type="entry name" value="HAD-SF-IIB"/>
    <property type="match status" value="1"/>
</dbReference>
<dbReference type="InterPro" id="IPR036412">
    <property type="entry name" value="HAD-like_sf"/>
</dbReference>
<evidence type="ECO:0000313" key="1">
    <source>
        <dbReference type="EMBL" id="KRL04808.1"/>
    </source>
</evidence>
<proteinExistence type="predicted"/>
<dbReference type="PANTHER" id="PTHR10000:SF55">
    <property type="entry name" value="5-AMINO-6-(5-PHOSPHO-D-RIBITYLAMINO)URACIL PHOSPHATASE YCSE"/>
    <property type="match status" value="1"/>
</dbReference>
<sequence>MVISKENASAIKKAQAAGIKFVVSTGRGYTEVKPLVKEAGFNCPMITLNGAQVFDEAGKLITSAPLHDQLTSKIIHFLKKQKLYFEIVASKGIYSDNKAKRIENFAELLTRVSPDTPYKLAVIMASARLELMNINYIEDYNELVEDKHTSIFKIVTFSNEGHKVLDPIRKELEQFKSIIVTSSSSSNIEINHVNAQKGAALQAYADNLNVPLDNVMAIGDNNNDLSMLRIAGVSYAMGNAITEVKQVAKRLTSSNTENGVGHAIDEVLKEE</sequence>
<gene>
    <name evidence="1" type="ORF">FD46_GL001945</name>
</gene>
<dbReference type="Pfam" id="PF08282">
    <property type="entry name" value="Hydrolase_3"/>
    <property type="match status" value="1"/>
</dbReference>
<dbReference type="AlphaFoldDB" id="A0A0R1MLC9"/>
<dbReference type="GO" id="GO:0005829">
    <property type="term" value="C:cytosol"/>
    <property type="evidence" value="ECO:0007669"/>
    <property type="project" value="TreeGrafter"/>
</dbReference>
<dbReference type="InterPro" id="IPR000150">
    <property type="entry name" value="Cof"/>
</dbReference>